<evidence type="ECO:0000313" key="1">
    <source>
        <dbReference type="EMBL" id="XFO65319.1"/>
    </source>
</evidence>
<sequence length="296" mass="35077">MSQSNRPILLTLKDLLKPISLAKKNINETQKNDQLSEFVIQGVFVLLVSRFEIMITDILLYYLKWMPNKLEFKEAKFSKDELLSEILINLQIEKSVNSLSYKNLREVLDFFFHTLSINVSDKEKYIDKLIEIKETRNLLLHNNLIVNRNYIEKAGILKRSDRLEDKLKLDKQYLIEAKMILESLIFDIEKSLIEKYSNYSKIVALKSLWNYLFTSPIMNFEDYWIIDEASDSIIALKRYKYEDGLSGSERLFLGMWRAHFNGDGDYLKKFNMRSFDGKRKEQMLYFLSVVGEISFY</sequence>
<gene>
    <name evidence="1" type="ORF">SPSIL_014280</name>
</gene>
<evidence type="ECO:0000313" key="2">
    <source>
        <dbReference type="Proteomes" id="UP000216752"/>
    </source>
</evidence>
<proteinExistence type="predicted"/>
<organism evidence="1 2">
    <name type="scientific">Sporomusa silvacetica DSM 10669</name>
    <dbReference type="NCBI Taxonomy" id="1123289"/>
    <lineage>
        <taxon>Bacteria</taxon>
        <taxon>Bacillati</taxon>
        <taxon>Bacillota</taxon>
        <taxon>Negativicutes</taxon>
        <taxon>Selenomonadales</taxon>
        <taxon>Sporomusaceae</taxon>
        <taxon>Sporomusa</taxon>
    </lineage>
</organism>
<dbReference type="EMBL" id="CP155573">
    <property type="protein sequence ID" value="XFO65319.1"/>
    <property type="molecule type" value="Genomic_DNA"/>
</dbReference>
<name>A0ABZ3II33_9FIRM</name>
<dbReference type="Proteomes" id="UP000216752">
    <property type="component" value="Chromosome"/>
</dbReference>
<dbReference type="RefSeq" id="WP_094603392.1">
    <property type="nucleotide sequence ID" value="NZ_CP155573.1"/>
</dbReference>
<accession>A0ABZ3II33</accession>
<reference evidence="1" key="1">
    <citation type="submission" date="2024-05" db="EMBL/GenBank/DDBJ databases">
        <title>Isolation and characterization of Sporomusa carbonis sp. nov., a carboxydotrophic hydrogenogen in the genus of Sporomusa isolated from a charcoal burning pile.</title>
        <authorList>
            <person name="Boeer T."/>
            <person name="Rosenbaum F."/>
            <person name="Eysell L."/>
            <person name="Mueller V."/>
            <person name="Daniel R."/>
            <person name="Poehlein A."/>
        </authorList>
    </citation>
    <scope>NUCLEOTIDE SEQUENCE [LARGE SCALE GENOMIC DNA]</scope>
    <source>
        <strain evidence="1">DSM 10669</strain>
    </source>
</reference>
<protein>
    <recommendedName>
        <fullName evidence="3">Apea-like HEPN domain-containing protein</fullName>
    </recommendedName>
</protein>
<evidence type="ECO:0008006" key="3">
    <source>
        <dbReference type="Google" id="ProtNLM"/>
    </source>
</evidence>
<keyword evidence="2" id="KW-1185">Reference proteome</keyword>